<comment type="caution">
    <text evidence="17">The sequence shown here is derived from an EMBL/GenBank/DDBJ whole genome shotgun (WGS) entry which is preliminary data.</text>
</comment>
<comment type="catalytic activity">
    <reaction evidence="13 14">
        <text>ATP + (deoxyribonucleotide)n-3'-hydroxyl + 5'-phospho-(deoxyribonucleotide)m = (deoxyribonucleotide)n+m + AMP + diphosphate.</text>
        <dbReference type="EC" id="6.5.1.1"/>
    </reaction>
</comment>
<dbReference type="InterPro" id="IPR012308">
    <property type="entry name" value="DNA_ligase_ATP-dep_N"/>
</dbReference>
<evidence type="ECO:0000256" key="5">
    <source>
        <dbReference type="ARBA" id="ARBA00022723"/>
    </source>
</evidence>
<dbReference type="GO" id="GO:0006273">
    <property type="term" value="P:lagging strand elongation"/>
    <property type="evidence" value="ECO:0007669"/>
    <property type="project" value="TreeGrafter"/>
</dbReference>
<name>A0A1F7IEA7_9BACT</name>
<evidence type="ECO:0000256" key="6">
    <source>
        <dbReference type="ARBA" id="ARBA00022741"/>
    </source>
</evidence>
<dbReference type="GO" id="GO:0071897">
    <property type="term" value="P:DNA biosynthetic process"/>
    <property type="evidence" value="ECO:0007669"/>
    <property type="project" value="InterPro"/>
</dbReference>
<dbReference type="PROSITE" id="PS00333">
    <property type="entry name" value="DNA_LIGASE_A2"/>
    <property type="match status" value="1"/>
</dbReference>
<dbReference type="PANTHER" id="PTHR45674">
    <property type="entry name" value="DNA LIGASE 1/3 FAMILY MEMBER"/>
    <property type="match status" value="1"/>
</dbReference>
<dbReference type="STRING" id="1802056.A2954_07490"/>
<comment type="similarity">
    <text evidence="1 14 15">Belongs to the ATP-dependent DNA ligase family.</text>
</comment>
<dbReference type="Pfam" id="PF04679">
    <property type="entry name" value="DNA_ligase_A_C"/>
    <property type="match status" value="1"/>
</dbReference>
<dbReference type="Pfam" id="PF01068">
    <property type="entry name" value="DNA_ligase_A_M"/>
    <property type="match status" value="1"/>
</dbReference>
<keyword evidence="7 14" id="KW-0227">DNA damage</keyword>
<keyword evidence="9 14" id="KW-0460">Magnesium</keyword>
<keyword evidence="12 14" id="KW-0131">Cell cycle</keyword>
<evidence type="ECO:0000256" key="4">
    <source>
        <dbReference type="ARBA" id="ARBA00022705"/>
    </source>
</evidence>
<dbReference type="SUPFAM" id="SSF50249">
    <property type="entry name" value="Nucleic acid-binding proteins"/>
    <property type="match status" value="1"/>
</dbReference>
<dbReference type="GO" id="GO:0003677">
    <property type="term" value="F:DNA binding"/>
    <property type="evidence" value="ECO:0007669"/>
    <property type="project" value="InterPro"/>
</dbReference>
<dbReference type="InterPro" id="IPR022865">
    <property type="entry name" value="DNA_ligae_ATP-dep_bac/arc"/>
</dbReference>
<evidence type="ECO:0000256" key="15">
    <source>
        <dbReference type="RuleBase" id="RU004196"/>
    </source>
</evidence>
<feature type="binding site" evidence="14">
    <location>
        <position position="428"/>
    </location>
    <ligand>
        <name>ATP</name>
        <dbReference type="ChEBI" id="CHEBI:30616"/>
    </ligand>
</feature>
<dbReference type="CDD" id="cd07901">
    <property type="entry name" value="Adenylation_DNA_ligase_Arch_LigB"/>
    <property type="match status" value="1"/>
</dbReference>
<dbReference type="Pfam" id="PF04675">
    <property type="entry name" value="DNA_ligase_A_N"/>
    <property type="match status" value="1"/>
</dbReference>
<dbReference type="InterPro" id="IPR012340">
    <property type="entry name" value="NA-bd_OB-fold"/>
</dbReference>
<dbReference type="GO" id="GO:0005524">
    <property type="term" value="F:ATP binding"/>
    <property type="evidence" value="ECO:0007669"/>
    <property type="project" value="UniProtKB-UniRule"/>
</dbReference>
<evidence type="ECO:0000256" key="11">
    <source>
        <dbReference type="ARBA" id="ARBA00023204"/>
    </source>
</evidence>
<evidence type="ECO:0000256" key="1">
    <source>
        <dbReference type="ARBA" id="ARBA00007572"/>
    </source>
</evidence>
<evidence type="ECO:0000256" key="7">
    <source>
        <dbReference type="ARBA" id="ARBA00022763"/>
    </source>
</evidence>
<dbReference type="GO" id="GO:0003910">
    <property type="term" value="F:DNA ligase (ATP) activity"/>
    <property type="evidence" value="ECO:0007669"/>
    <property type="project" value="UniProtKB-UniRule"/>
</dbReference>
<accession>A0A1F7IEA7</accession>
<dbReference type="InterPro" id="IPR000977">
    <property type="entry name" value="DNA_ligase_ATP-dep"/>
</dbReference>
<evidence type="ECO:0000256" key="8">
    <source>
        <dbReference type="ARBA" id="ARBA00022840"/>
    </source>
</evidence>
<evidence type="ECO:0000313" key="18">
    <source>
        <dbReference type="Proteomes" id="UP000177698"/>
    </source>
</evidence>
<feature type="binding site" evidence="14">
    <location>
        <position position="247"/>
    </location>
    <ligand>
        <name>ATP</name>
        <dbReference type="ChEBI" id="CHEBI:30616"/>
    </ligand>
</feature>
<keyword evidence="4 14" id="KW-0235">DNA replication</keyword>
<dbReference type="InterPro" id="IPR012309">
    <property type="entry name" value="DNA_ligase_ATP-dep_C"/>
</dbReference>
<evidence type="ECO:0000256" key="14">
    <source>
        <dbReference type="HAMAP-Rule" id="MF_00407"/>
    </source>
</evidence>
<dbReference type="PROSITE" id="PS50160">
    <property type="entry name" value="DNA_LIGASE_A3"/>
    <property type="match status" value="1"/>
</dbReference>
<dbReference type="Gene3D" id="3.30.470.30">
    <property type="entry name" value="DNA ligase/mRNA capping enzyme"/>
    <property type="match status" value="1"/>
</dbReference>
<keyword evidence="8 14" id="KW-0067">ATP-binding</keyword>
<dbReference type="InterPro" id="IPR050191">
    <property type="entry name" value="ATP-dep_DNA_ligase"/>
</dbReference>
<dbReference type="Gene3D" id="1.10.3260.10">
    <property type="entry name" value="DNA ligase, ATP-dependent, N-terminal domain"/>
    <property type="match status" value="1"/>
</dbReference>
<dbReference type="HAMAP" id="MF_00407">
    <property type="entry name" value="DNA_ligase"/>
    <property type="match status" value="1"/>
</dbReference>
<comment type="function">
    <text evidence="14">DNA ligase that seals nicks in double-stranded DNA during DNA replication, DNA recombination and DNA repair.</text>
</comment>
<feature type="binding site" evidence="14">
    <location>
        <position position="254"/>
    </location>
    <ligand>
        <name>ATP</name>
        <dbReference type="ChEBI" id="CHEBI:30616"/>
    </ligand>
</feature>
<evidence type="ECO:0000256" key="10">
    <source>
        <dbReference type="ARBA" id="ARBA00023172"/>
    </source>
</evidence>
<dbReference type="GO" id="GO:0006281">
    <property type="term" value="P:DNA repair"/>
    <property type="evidence" value="ECO:0007669"/>
    <property type="project" value="UniProtKB-UniRule"/>
</dbReference>
<feature type="active site" description="N6-AMP-lysine intermediate" evidence="14">
    <location>
        <position position="249"/>
    </location>
</feature>
<proteinExistence type="inferred from homology"/>
<reference evidence="17 18" key="1">
    <citation type="journal article" date="2016" name="Nat. Commun.">
        <title>Thousands of microbial genomes shed light on interconnected biogeochemical processes in an aquifer system.</title>
        <authorList>
            <person name="Anantharaman K."/>
            <person name="Brown C.T."/>
            <person name="Hug L.A."/>
            <person name="Sharon I."/>
            <person name="Castelle C.J."/>
            <person name="Probst A.J."/>
            <person name="Thomas B.C."/>
            <person name="Singh A."/>
            <person name="Wilkins M.J."/>
            <person name="Karaoz U."/>
            <person name="Brodie E.L."/>
            <person name="Williams K.H."/>
            <person name="Hubbard S.S."/>
            <person name="Banfield J.F."/>
        </authorList>
    </citation>
    <scope>NUCLEOTIDE SEQUENCE [LARGE SCALE GENOMIC DNA]</scope>
</reference>
<keyword evidence="11 14" id="KW-0234">DNA repair</keyword>
<protein>
    <recommendedName>
        <fullName evidence="14">Probable DNA ligase</fullName>
        <ecNumber evidence="14">6.5.1.1</ecNumber>
    </recommendedName>
    <alternativeName>
        <fullName evidence="14">Polydeoxyribonucleotide synthase [ATP]</fullName>
    </alternativeName>
</protein>
<dbReference type="PANTHER" id="PTHR45674:SF4">
    <property type="entry name" value="DNA LIGASE 1"/>
    <property type="match status" value="1"/>
</dbReference>
<dbReference type="GO" id="GO:0051301">
    <property type="term" value="P:cell division"/>
    <property type="evidence" value="ECO:0007669"/>
    <property type="project" value="UniProtKB-KW"/>
</dbReference>
<dbReference type="SUPFAM" id="SSF117018">
    <property type="entry name" value="ATP-dependent DNA ligase DNA-binding domain"/>
    <property type="match status" value="1"/>
</dbReference>
<dbReference type="NCBIfam" id="TIGR00574">
    <property type="entry name" value="dnl1"/>
    <property type="match status" value="1"/>
</dbReference>
<comment type="cofactor">
    <cofactor evidence="14">
        <name>Mg(2+)</name>
        <dbReference type="ChEBI" id="CHEBI:18420"/>
    </cofactor>
</comment>
<evidence type="ECO:0000256" key="3">
    <source>
        <dbReference type="ARBA" id="ARBA00022618"/>
    </source>
</evidence>
<keyword evidence="6 14" id="KW-0547">Nucleotide-binding</keyword>
<evidence type="ECO:0000256" key="2">
    <source>
        <dbReference type="ARBA" id="ARBA00022598"/>
    </source>
</evidence>
<dbReference type="InterPro" id="IPR036599">
    <property type="entry name" value="DNA_ligase_N_sf"/>
</dbReference>
<sequence length="596" mass="68051">MKFSKLAYFVEQIEKTSSRLSITHLLAELFKKLDKEEIEKTVYLLQGRLAPLYSAIEFGMAEKMIGRSVVTALSIDKKSFENEFKKIGDLGKATEYFKKQISLLEHDDLSILEVYDSLYKLATASKEGSQDVKVQILARLIGQLDSLSCRYLVRIPIGVLRLGFSDMTVLDAFSWMIRGDKSLRPQIEKAYHVRPDLGFIGKVIKSDGLAGLKNVRPHLFTPILMMRAERLSSAKEILEKIGKCAVESKYDGFRLQIHIKKSKVEEVRLYSRNLEDVSFMYPDIIAGVKKEIKVDEVIFEGEAIGFDPHSGNFLPFQETVQRKRKYGIEEKAKEIPLKLFAFELLFLDGKNYLEVPFIERRKKLMSLIKTSGDIFKDVLITAPEEITEDEKKLELLFDDAVSKGLEGIIAKKLNGVYKPGAREWNWIKFKRSYSSKIDDTIDCLVMGYDYGKGKRTDFGIGAFLVGIFDEKQDKFLTVAKIGTGLSDVEWKELKVKSEKSKVKSKPALYDVDKMMECDVWVSPLIVVEIKADEITKSPVHTAGRKLKASKSGKAFEVDVPGFALRFPRLQRFRDDKRPEDVTSLREVKKMFIKQTK</sequence>
<keyword evidence="2 14" id="KW-0436">Ligase</keyword>
<evidence type="ECO:0000259" key="16">
    <source>
        <dbReference type="PROSITE" id="PS50160"/>
    </source>
</evidence>
<dbReference type="GO" id="GO:0006310">
    <property type="term" value="P:DNA recombination"/>
    <property type="evidence" value="ECO:0007669"/>
    <property type="project" value="UniProtKB-UniRule"/>
</dbReference>
<dbReference type="AlphaFoldDB" id="A0A1F7IEA7"/>
<gene>
    <name evidence="14" type="primary">lig</name>
    <name evidence="17" type="ORF">A2954_07490</name>
</gene>
<dbReference type="Proteomes" id="UP000177698">
    <property type="component" value="Unassembled WGS sequence"/>
</dbReference>
<evidence type="ECO:0000256" key="13">
    <source>
        <dbReference type="ARBA" id="ARBA00034003"/>
    </source>
</evidence>
<evidence type="ECO:0000256" key="9">
    <source>
        <dbReference type="ARBA" id="ARBA00022842"/>
    </source>
</evidence>
<dbReference type="EMBL" id="MGAG01000010">
    <property type="protein sequence ID" value="OGK41692.1"/>
    <property type="molecule type" value="Genomic_DNA"/>
</dbReference>
<feature type="binding site" evidence="14">
    <location>
        <position position="342"/>
    </location>
    <ligand>
        <name>ATP</name>
        <dbReference type="ChEBI" id="CHEBI:30616"/>
    </ligand>
</feature>
<feature type="binding site" evidence="14">
    <location>
        <position position="272"/>
    </location>
    <ligand>
        <name>ATP</name>
        <dbReference type="ChEBI" id="CHEBI:30616"/>
    </ligand>
</feature>
<organism evidence="17 18">
    <name type="scientific">Candidatus Roizmanbacteria bacterium RIFCSPLOWO2_01_FULL_37_12</name>
    <dbReference type="NCBI Taxonomy" id="1802056"/>
    <lineage>
        <taxon>Bacteria</taxon>
        <taxon>Candidatus Roizmaniibacteriota</taxon>
    </lineage>
</organism>
<evidence type="ECO:0000256" key="12">
    <source>
        <dbReference type="ARBA" id="ARBA00023306"/>
    </source>
</evidence>
<feature type="binding site" evidence="14">
    <location>
        <position position="302"/>
    </location>
    <ligand>
        <name>ATP</name>
        <dbReference type="ChEBI" id="CHEBI:30616"/>
    </ligand>
</feature>
<feature type="domain" description="ATP-dependent DNA ligase family profile" evidence="16">
    <location>
        <begin position="330"/>
        <end position="455"/>
    </location>
</feature>
<dbReference type="InterPro" id="IPR012310">
    <property type="entry name" value="DNA_ligase_ATP-dep_cent"/>
</dbReference>
<dbReference type="Gene3D" id="2.40.50.140">
    <property type="entry name" value="Nucleic acid-binding proteins"/>
    <property type="match status" value="1"/>
</dbReference>
<dbReference type="SUPFAM" id="SSF56091">
    <property type="entry name" value="DNA ligase/mRNA capping enzyme, catalytic domain"/>
    <property type="match status" value="1"/>
</dbReference>
<keyword evidence="3 14" id="KW-0132">Cell division</keyword>
<dbReference type="InterPro" id="IPR016059">
    <property type="entry name" value="DNA_ligase_ATP-dep_CS"/>
</dbReference>
<dbReference type="EC" id="6.5.1.1" evidence="14"/>
<keyword evidence="10 14" id="KW-0233">DNA recombination</keyword>
<feature type="binding site" evidence="14">
    <location>
        <position position="422"/>
    </location>
    <ligand>
        <name>ATP</name>
        <dbReference type="ChEBI" id="CHEBI:30616"/>
    </ligand>
</feature>
<keyword evidence="5 14" id="KW-0479">Metal-binding</keyword>
<dbReference type="GO" id="GO:0046872">
    <property type="term" value="F:metal ion binding"/>
    <property type="evidence" value="ECO:0007669"/>
    <property type="project" value="UniProtKB-KW"/>
</dbReference>
<evidence type="ECO:0000313" key="17">
    <source>
        <dbReference type="EMBL" id="OGK41692.1"/>
    </source>
</evidence>